<dbReference type="InterPro" id="IPR001638">
    <property type="entry name" value="Solute-binding_3/MltF_N"/>
</dbReference>
<dbReference type="Gene3D" id="3.20.20.450">
    <property type="entry name" value="EAL domain"/>
    <property type="match status" value="1"/>
</dbReference>
<evidence type="ECO:0000313" key="7">
    <source>
        <dbReference type="Proteomes" id="UP001334732"/>
    </source>
</evidence>
<dbReference type="InterPro" id="IPR043128">
    <property type="entry name" value="Rev_trsase/Diguanyl_cyclase"/>
</dbReference>
<dbReference type="InterPro" id="IPR000014">
    <property type="entry name" value="PAS"/>
</dbReference>
<protein>
    <submittedName>
        <fullName evidence="6">EAL domain-containing protein</fullName>
    </submittedName>
</protein>
<dbReference type="PROSITE" id="PS50883">
    <property type="entry name" value="EAL"/>
    <property type="match status" value="1"/>
</dbReference>
<name>A0ABZ1CI88_9PROT</name>
<dbReference type="SUPFAM" id="SSF53850">
    <property type="entry name" value="Periplasmic binding protein-like II"/>
    <property type="match status" value="1"/>
</dbReference>
<dbReference type="InterPro" id="IPR052155">
    <property type="entry name" value="Biofilm_reg_signaling"/>
</dbReference>
<dbReference type="Gene3D" id="2.10.70.100">
    <property type="match status" value="1"/>
</dbReference>
<dbReference type="InterPro" id="IPR000700">
    <property type="entry name" value="PAS-assoc_C"/>
</dbReference>
<sequence length="1014" mass="113376">MRLHLRASMRPFGFVFKLASSRGLMVLLLAWPYSALAGTETREVRIGVYENPPKITVGRNDQPDGIFGNLLTEIAHREGWTLRAVPCKWEACLEALQVGRIDLLPDVARTKARERQFDFHAEPVLQSWSALYVPLGYRSQSMLDFKGKRIAVLDRSVQQGYLRTLFAGFGIDVTLVPVASFDEGFVLVEQGRADAAAVNHYYGEFNARRYGLMSSSIMFQPSQLFFAASHGANADLLAAIDRDLAAWQNSPGSPYYKVLERWMVPPPATVLPVWWRWATGGILAIIVVVLLINAMLRRRVRAQTARLEEDLVQLRQADAVLNRQHSFIQSLIRTIPDLVWIKDPDGVYLACNPSFESFFGAAEADIVGKTDYDFVDRERADFFRANDRAATVAGKPTVNEEWLTFSADGYHGLFETTKTPMFDAQGRLTGVLGIAHDITARKKIEQALRESEEHLKEAQAMAHLGNWSLDLTTGAAVWSDEEYRLLGYEPGSVAPTSENFMRAVHPQDIAAVTAEMQRILKPGEKDPFHIVHRVAGAAGERIVEQLGKVSFDAHGQPVRMFGTTTDITERTRTERRIEHLAYHDQLTGLPNRSLLLDRLGQVLAASRRGKRFGAVMFVDLDQFKHINDVHGHAIGDKVLNDVAQRLRYYLREGDTVARFGGDEFVILLPELSTDQEVAATLALSVAEKIRAALEQPARIDGQDYRATASIGVSLFPKQGENADDLIREADIAMYRAKDSGRNALMFFEQDMQAHITERYALERDLRDAVKQDRLELFLQSQVNADGDVIGAEALVRWHHPTRGLVSPAAFIPLAEETGLIVAIGDWVLGETCRLLARLQACGHSLRLAVNVSPRQFHQANFVSRVEEALVRTGADPRSLTLEITENLLVTQTADVVSRMLALSDLGIRFAIDDFGTGYSSLAYLKRMPVDELKIDKSFVQDVPRDPNDVALVETILSMARHLRFEVVAEGVETEAQLAFLVDQGCRYFQGYFFQRPEPSGIWLGRLKTPPRSPA</sequence>
<feature type="domain" description="PAC" evidence="3">
    <location>
        <begin position="398"/>
        <end position="450"/>
    </location>
</feature>
<dbReference type="InterPro" id="IPR001633">
    <property type="entry name" value="EAL_dom"/>
</dbReference>
<evidence type="ECO:0000259" key="4">
    <source>
        <dbReference type="PROSITE" id="PS50883"/>
    </source>
</evidence>
<dbReference type="CDD" id="cd01948">
    <property type="entry name" value="EAL"/>
    <property type="match status" value="1"/>
</dbReference>
<proteinExistence type="predicted"/>
<keyword evidence="1" id="KW-1133">Transmembrane helix</keyword>
<dbReference type="PANTHER" id="PTHR44757:SF2">
    <property type="entry name" value="BIOFILM ARCHITECTURE MAINTENANCE PROTEIN MBAA"/>
    <property type="match status" value="1"/>
</dbReference>
<dbReference type="Pfam" id="PF08447">
    <property type="entry name" value="PAS_3"/>
    <property type="match status" value="1"/>
</dbReference>
<feature type="domain" description="EAL" evidence="4">
    <location>
        <begin position="758"/>
        <end position="1010"/>
    </location>
</feature>
<feature type="transmembrane region" description="Helical" evidence="1">
    <location>
        <begin position="274"/>
        <end position="296"/>
    </location>
</feature>
<evidence type="ECO:0000313" key="6">
    <source>
        <dbReference type="EMBL" id="WRS39084.1"/>
    </source>
</evidence>
<dbReference type="SMART" id="SM00267">
    <property type="entry name" value="GGDEF"/>
    <property type="match status" value="1"/>
</dbReference>
<dbReference type="Pfam" id="PF00563">
    <property type="entry name" value="EAL"/>
    <property type="match status" value="1"/>
</dbReference>
<keyword evidence="1" id="KW-0472">Membrane</keyword>
<evidence type="ECO:0000259" key="2">
    <source>
        <dbReference type="PROSITE" id="PS50112"/>
    </source>
</evidence>
<dbReference type="EMBL" id="CP141769">
    <property type="protein sequence ID" value="WRS39084.1"/>
    <property type="molecule type" value="Genomic_DNA"/>
</dbReference>
<dbReference type="CDD" id="cd01949">
    <property type="entry name" value="GGDEF"/>
    <property type="match status" value="1"/>
</dbReference>
<dbReference type="SUPFAM" id="SSF55073">
    <property type="entry name" value="Nucleotide cyclase"/>
    <property type="match status" value="1"/>
</dbReference>
<organism evidence="6 7">
    <name type="scientific">Thiobacillus sedimenti</name>
    <dbReference type="NCBI Taxonomy" id="3110231"/>
    <lineage>
        <taxon>Bacteria</taxon>
        <taxon>Pseudomonadati</taxon>
        <taxon>Pseudomonadota</taxon>
        <taxon>Betaproteobacteria</taxon>
        <taxon>Nitrosomonadales</taxon>
        <taxon>Thiobacillaceae</taxon>
        <taxon>Thiobacillus</taxon>
    </lineage>
</organism>
<dbReference type="NCBIfam" id="TIGR00254">
    <property type="entry name" value="GGDEF"/>
    <property type="match status" value="1"/>
</dbReference>
<dbReference type="SMART" id="SM00086">
    <property type="entry name" value="PAC"/>
    <property type="match status" value="2"/>
</dbReference>
<evidence type="ECO:0000259" key="5">
    <source>
        <dbReference type="PROSITE" id="PS50887"/>
    </source>
</evidence>
<reference evidence="6 7" key="1">
    <citation type="submission" date="2023-12" db="EMBL/GenBank/DDBJ databases">
        <title>Thiobacillus sedimentum sp. nov., a chemolithoautotrophic sulfur-oxidizing bacterium isolated from freshwater sediment.</title>
        <authorList>
            <person name="Luo J."/>
            <person name="Dai C."/>
        </authorList>
    </citation>
    <scope>NUCLEOTIDE SEQUENCE [LARGE SCALE GENOMIC DNA]</scope>
    <source>
        <strain evidence="6 7">SCUT-2</strain>
    </source>
</reference>
<dbReference type="InterPro" id="IPR029787">
    <property type="entry name" value="Nucleotide_cyclase"/>
</dbReference>
<dbReference type="SMART" id="SM00091">
    <property type="entry name" value="PAS"/>
    <property type="match status" value="2"/>
</dbReference>
<dbReference type="InterPro" id="IPR000160">
    <property type="entry name" value="GGDEF_dom"/>
</dbReference>
<dbReference type="InterPro" id="IPR035965">
    <property type="entry name" value="PAS-like_dom_sf"/>
</dbReference>
<dbReference type="CDD" id="cd00130">
    <property type="entry name" value="PAS"/>
    <property type="match status" value="1"/>
</dbReference>
<evidence type="ECO:0000259" key="3">
    <source>
        <dbReference type="PROSITE" id="PS50113"/>
    </source>
</evidence>
<dbReference type="RefSeq" id="WP_324779615.1">
    <property type="nucleotide sequence ID" value="NZ_CP141769.1"/>
</dbReference>
<dbReference type="PROSITE" id="PS50112">
    <property type="entry name" value="PAS"/>
    <property type="match status" value="2"/>
</dbReference>
<feature type="domain" description="GGDEF" evidence="5">
    <location>
        <begin position="611"/>
        <end position="749"/>
    </location>
</feature>
<dbReference type="PROSITE" id="PS50113">
    <property type="entry name" value="PAC"/>
    <property type="match status" value="1"/>
</dbReference>
<dbReference type="InterPro" id="IPR013655">
    <property type="entry name" value="PAS_fold_3"/>
</dbReference>
<dbReference type="SUPFAM" id="SSF141868">
    <property type="entry name" value="EAL domain-like"/>
    <property type="match status" value="1"/>
</dbReference>
<feature type="domain" description="PAS" evidence="2">
    <location>
        <begin position="324"/>
        <end position="378"/>
    </location>
</feature>
<dbReference type="PANTHER" id="PTHR44757">
    <property type="entry name" value="DIGUANYLATE CYCLASE DGCP"/>
    <property type="match status" value="1"/>
</dbReference>
<dbReference type="InterPro" id="IPR013656">
    <property type="entry name" value="PAS_4"/>
</dbReference>
<dbReference type="InterPro" id="IPR035919">
    <property type="entry name" value="EAL_sf"/>
</dbReference>
<dbReference type="SMART" id="SM00062">
    <property type="entry name" value="PBPb"/>
    <property type="match status" value="1"/>
</dbReference>
<dbReference type="InterPro" id="IPR001610">
    <property type="entry name" value="PAC"/>
</dbReference>
<dbReference type="Pfam" id="PF00497">
    <property type="entry name" value="SBP_bac_3"/>
    <property type="match status" value="1"/>
</dbReference>
<dbReference type="SMART" id="SM00052">
    <property type="entry name" value="EAL"/>
    <property type="match status" value="1"/>
</dbReference>
<dbReference type="Gene3D" id="3.40.190.10">
    <property type="entry name" value="Periplasmic binding protein-like II"/>
    <property type="match status" value="2"/>
</dbReference>
<dbReference type="Proteomes" id="UP001334732">
    <property type="component" value="Chromosome"/>
</dbReference>
<feature type="domain" description="PAS" evidence="2">
    <location>
        <begin position="451"/>
        <end position="523"/>
    </location>
</feature>
<evidence type="ECO:0000256" key="1">
    <source>
        <dbReference type="SAM" id="Phobius"/>
    </source>
</evidence>
<accession>A0ABZ1CI88</accession>
<keyword evidence="1" id="KW-0812">Transmembrane</keyword>
<dbReference type="PROSITE" id="PS50887">
    <property type="entry name" value="GGDEF"/>
    <property type="match status" value="1"/>
</dbReference>
<dbReference type="Pfam" id="PF08448">
    <property type="entry name" value="PAS_4"/>
    <property type="match status" value="1"/>
</dbReference>
<dbReference type="Pfam" id="PF00990">
    <property type="entry name" value="GGDEF"/>
    <property type="match status" value="1"/>
</dbReference>
<dbReference type="Gene3D" id="3.30.450.20">
    <property type="entry name" value="PAS domain"/>
    <property type="match status" value="2"/>
</dbReference>
<dbReference type="NCBIfam" id="TIGR00229">
    <property type="entry name" value="sensory_box"/>
    <property type="match status" value="2"/>
</dbReference>
<gene>
    <name evidence="6" type="ORF">VA613_13895</name>
</gene>
<dbReference type="SUPFAM" id="SSF55785">
    <property type="entry name" value="PYP-like sensor domain (PAS domain)"/>
    <property type="match status" value="2"/>
</dbReference>
<dbReference type="Gene3D" id="3.30.70.270">
    <property type="match status" value="1"/>
</dbReference>
<keyword evidence="7" id="KW-1185">Reference proteome</keyword>